<dbReference type="OrthoDB" id="534912at2759"/>
<feature type="transmembrane region" description="Helical" evidence="8">
    <location>
        <begin position="52"/>
        <end position="70"/>
    </location>
</feature>
<dbReference type="AlphaFoldDB" id="A0A4P9YTY6"/>
<keyword evidence="5 8" id="KW-1133">Transmembrane helix</keyword>
<feature type="transmembrane region" description="Helical" evidence="8">
    <location>
        <begin position="325"/>
        <end position="350"/>
    </location>
</feature>
<feature type="transmembrane region" description="Helical" evidence="8">
    <location>
        <begin position="209"/>
        <end position="227"/>
    </location>
</feature>
<evidence type="ECO:0000256" key="2">
    <source>
        <dbReference type="ARBA" id="ARBA00005887"/>
    </source>
</evidence>
<dbReference type="SUPFAM" id="SSF111352">
    <property type="entry name" value="Ammonium transporter"/>
    <property type="match status" value="1"/>
</dbReference>
<keyword evidence="3 8" id="KW-0813">Transport</keyword>
<dbReference type="PANTHER" id="PTHR43029:SF10">
    <property type="entry name" value="AMMONIUM TRANSPORTER MEP2"/>
    <property type="match status" value="1"/>
</dbReference>
<dbReference type="InterPro" id="IPR024041">
    <property type="entry name" value="NH4_transpt_AmtB-like_dom"/>
</dbReference>
<name>A0A4P9YTY6_9FUNG</name>
<dbReference type="InterPro" id="IPR029020">
    <property type="entry name" value="Ammonium/urea_transptr"/>
</dbReference>
<keyword evidence="11" id="KW-1185">Reference proteome</keyword>
<evidence type="ECO:0000256" key="7">
    <source>
        <dbReference type="ARBA" id="ARBA00023177"/>
    </source>
</evidence>
<evidence type="ECO:0000256" key="6">
    <source>
        <dbReference type="ARBA" id="ARBA00023136"/>
    </source>
</evidence>
<keyword evidence="7 8" id="KW-0924">Ammonia transport</keyword>
<evidence type="ECO:0000256" key="5">
    <source>
        <dbReference type="ARBA" id="ARBA00022989"/>
    </source>
</evidence>
<evidence type="ECO:0000313" key="10">
    <source>
        <dbReference type="EMBL" id="RKP23208.1"/>
    </source>
</evidence>
<dbReference type="GO" id="GO:0008519">
    <property type="term" value="F:ammonium channel activity"/>
    <property type="evidence" value="ECO:0007669"/>
    <property type="project" value="InterPro"/>
</dbReference>
<dbReference type="Pfam" id="PF00909">
    <property type="entry name" value="Ammonium_transp"/>
    <property type="match status" value="1"/>
</dbReference>
<feature type="transmembrane region" description="Helical" evidence="8">
    <location>
        <begin position="294"/>
        <end position="313"/>
    </location>
</feature>
<dbReference type="Gene3D" id="1.10.3430.10">
    <property type="entry name" value="Ammonium transporter AmtB like domains"/>
    <property type="match status" value="1"/>
</dbReference>
<dbReference type="GO" id="GO:0005886">
    <property type="term" value="C:plasma membrane"/>
    <property type="evidence" value="ECO:0007669"/>
    <property type="project" value="UniProtKB-SubCell"/>
</dbReference>
<feature type="transmembrane region" description="Helical" evidence="8">
    <location>
        <begin position="20"/>
        <end position="40"/>
    </location>
</feature>
<dbReference type="Proteomes" id="UP000278143">
    <property type="component" value="Unassembled WGS sequence"/>
</dbReference>
<feature type="transmembrane region" description="Helical" evidence="8">
    <location>
        <begin position="179"/>
        <end position="197"/>
    </location>
</feature>
<feature type="transmembrane region" description="Helical" evidence="8">
    <location>
        <begin position="239"/>
        <end position="262"/>
    </location>
</feature>
<evidence type="ECO:0000256" key="1">
    <source>
        <dbReference type="ARBA" id="ARBA00004141"/>
    </source>
</evidence>
<dbReference type="NCBIfam" id="TIGR00836">
    <property type="entry name" value="amt"/>
    <property type="match status" value="1"/>
</dbReference>
<feature type="transmembrane region" description="Helical" evidence="8">
    <location>
        <begin position="269"/>
        <end position="288"/>
    </location>
</feature>
<dbReference type="EMBL" id="KZ991214">
    <property type="protein sequence ID" value="RKP23208.1"/>
    <property type="molecule type" value="Genomic_DNA"/>
</dbReference>
<sequence length="454" mass="48347">MHLTRRDDTTAPPLAGGDQAWVLVSTALVFIMIPGVGYFYSGMARSKNALSLIFLSMLSLAVVGLEWFIWGYSLALAKEGGVFIGDLRQAFLMGVGTAPHPNAPTVSETVYCTYQSMFAALTPALAFGAAAERSRILPAIVFLFVWSTLVYNPIAYWTWAPNGWLRTLGSLDYAGGTPVHMSSGFAALAYALIVGRRQGFGKEEFKPHNYANVMLGTALLWFGWLGFNPGSAVAANGRAGMAAIVTNVAAAASGLAWMLLAYRHERKLSSFHFCSGAVAGLVAITPASGFVQPWAALVFGVVAGVTCHFAGDLKHRLRYDDALDVFSVHGVGGLVGNLLTGIFADASIAAMDSASIAGGWVNGHWIQLPIQMAASAAGAGWAFVVTLVILFIMNKIPLLRLRVDEEEEALGLDASQMGEYNYDQIMVNGTISSNMQLHASTLTSPTAIHVDALK</sequence>
<evidence type="ECO:0000259" key="9">
    <source>
        <dbReference type="Pfam" id="PF00909"/>
    </source>
</evidence>
<accession>A0A4P9YTY6</accession>
<evidence type="ECO:0000256" key="3">
    <source>
        <dbReference type="ARBA" id="ARBA00022448"/>
    </source>
</evidence>
<dbReference type="InterPro" id="IPR001905">
    <property type="entry name" value="Ammonium_transpt"/>
</dbReference>
<protein>
    <recommendedName>
        <fullName evidence="8">Ammonium transporter</fullName>
    </recommendedName>
</protein>
<feature type="transmembrane region" description="Helical" evidence="8">
    <location>
        <begin position="370"/>
        <end position="392"/>
    </location>
</feature>
<feature type="transmembrane region" description="Helical" evidence="8">
    <location>
        <begin position="113"/>
        <end position="130"/>
    </location>
</feature>
<evidence type="ECO:0000256" key="8">
    <source>
        <dbReference type="RuleBase" id="RU362002"/>
    </source>
</evidence>
<evidence type="ECO:0000313" key="11">
    <source>
        <dbReference type="Proteomes" id="UP000278143"/>
    </source>
</evidence>
<comment type="similarity">
    <text evidence="2 8">Belongs to the ammonia transporter channel (TC 1.A.11.2) family.</text>
</comment>
<organism evidence="10 11">
    <name type="scientific">Syncephalis pseudoplumigaleata</name>
    <dbReference type="NCBI Taxonomy" id="1712513"/>
    <lineage>
        <taxon>Eukaryota</taxon>
        <taxon>Fungi</taxon>
        <taxon>Fungi incertae sedis</taxon>
        <taxon>Zoopagomycota</taxon>
        <taxon>Zoopagomycotina</taxon>
        <taxon>Zoopagomycetes</taxon>
        <taxon>Zoopagales</taxon>
        <taxon>Piptocephalidaceae</taxon>
        <taxon>Syncephalis</taxon>
    </lineage>
</organism>
<dbReference type="PANTHER" id="PTHR43029">
    <property type="entry name" value="AMMONIUM TRANSPORTER MEP2"/>
    <property type="match status" value="1"/>
</dbReference>
<proteinExistence type="inferred from homology"/>
<keyword evidence="6 8" id="KW-0472">Membrane</keyword>
<dbReference type="PROSITE" id="PS01219">
    <property type="entry name" value="AMMONIUM_TRANSP"/>
    <property type="match status" value="1"/>
</dbReference>
<feature type="transmembrane region" description="Helical" evidence="8">
    <location>
        <begin position="137"/>
        <end position="159"/>
    </location>
</feature>
<gene>
    <name evidence="10" type="ORF">SYNPS1DRAFT_24799</name>
</gene>
<keyword evidence="4 8" id="KW-0812">Transmembrane</keyword>
<comment type="subcellular location">
    <subcellularLocation>
        <location evidence="8">Cell membrane</location>
        <topology evidence="8">Multi-pass membrane protein</topology>
    </subcellularLocation>
    <subcellularLocation>
        <location evidence="1">Membrane</location>
        <topology evidence="1">Multi-pass membrane protein</topology>
    </subcellularLocation>
</comment>
<dbReference type="InterPro" id="IPR018047">
    <property type="entry name" value="Ammonium_transpt_CS"/>
</dbReference>
<feature type="domain" description="Ammonium transporter AmtB-like" evidence="9">
    <location>
        <begin position="20"/>
        <end position="422"/>
    </location>
</feature>
<dbReference type="FunFam" id="1.10.3430.10:FF:000011">
    <property type="entry name" value="Ammonium transporter"/>
    <property type="match status" value="1"/>
</dbReference>
<evidence type="ECO:0000256" key="4">
    <source>
        <dbReference type="ARBA" id="ARBA00022692"/>
    </source>
</evidence>
<reference evidence="11" key="1">
    <citation type="journal article" date="2018" name="Nat. Microbiol.">
        <title>Leveraging single-cell genomics to expand the fungal tree of life.</title>
        <authorList>
            <person name="Ahrendt S.R."/>
            <person name="Quandt C.A."/>
            <person name="Ciobanu D."/>
            <person name="Clum A."/>
            <person name="Salamov A."/>
            <person name="Andreopoulos B."/>
            <person name="Cheng J.F."/>
            <person name="Woyke T."/>
            <person name="Pelin A."/>
            <person name="Henrissat B."/>
            <person name="Reynolds N.K."/>
            <person name="Benny G.L."/>
            <person name="Smith M.E."/>
            <person name="James T.Y."/>
            <person name="Grigoriev I.V."/>
        </authorList>
    </citation>
    <scope>NUCLEOTIDE SEQUENCE [LARGE SCALE GENOMIC DNA]</scope>
    <source>
        <strain evidence="11">Benny S71-1</strain>
    </source>
</reference>